<name>A0ABR8M0H2_9FLAO</name>
<evidence type="ECO:0000256" key="1">
    <source>
        <dbReference type="SAM" id="Coils"/>
    </source>
</evidence>
<evidence type="ECO:0000313" key="3">
    <source>
        <dbReference type="Proteomes" id="UP000627521"/>
    </source>
</evidence>
<reference evidence="2 3" key="1">
    <citation type="submission" date="2020-09" db="EMBL/GenBank/DDBJ databases">
        <title>Bacillus nautilus sp. nov., Chryseoglobus crepusculi sp. nov, and Psychrobacter noctis sp. nov., isolated from deep-sea sponges from the equatorial Atlantic.</title>
        <authorList>
            <person name="Stennett H.L."/>
            <person name="Williams S.E."/>
        </authorList>
    </citation>
    <scope>NUCLEOTIDE SEQUENCE [LARGE SCALE GENOMIC DNA]</scope>
    <source>
        <strain evidence="2 3">28M-24</strain>
    </source>
</reference>
<dbReference type="RefSeq" id="WP_191099728.1">
    <property type="nucleotide sequence ID" value="NZ_JACXXF010000004.1"/>
</dbReference>
<dbReference type="PROSITE" id="PS51257">
    <property type="entry name" value="PROKAR_LIPOPROTEIN"/>
    <property type="match status" value="1"/>
</dbReference>
<keyword evidence="1" id="KW-0175">Coiled coil</keyword>
<accession>A0ABR8M0H2</accession>
<evidence type="ECO:0000313" key="2">
    <source>
        <dbReference type="EMBL" id="MBD3863727.1"/>
    </source>
</evidence>
<gene>
    <name evidence="2" type="ORF">IEG06_09710</name>
</gene>
<dbReference type="EMBL" id="JACXXH010000005">
    <property type="protein sequence ID" value="MBD3863727.1"/>
    <property type="molecule type" value="Genomic_DNA"/>
</dbReference>
<sequence length="66" mass="7410">MKTIFKIALLVVLFSVASCRDSKKDDAAVKATEQIETIEVETDSLVNDLELEANELEKELNELENL</sequence>
<protein>
    <recommendedName>
        <fullName evidence="4">Lipoprotein</fullName>
    </recommendedName>
</protein>
<proteinExistence type="predicted"/>
<dbReference type="Proteomes" id="UP000627521">
    <property type="component" value="Unassembled WGS sequence"/>
</dbReference>
<feature type="coiled-coil region" evidence="1">
    <location>
        <begin position="39"/>
        <end position="66"/>
    </location>
</feature>
<comment type="caution">
    <text evidence="2">The sequence shown here is derived from an EMBL/GenBank/DDBJ whole genome shotgun (WGS) entry which is preliminary data.</text>
</comment>
<organism evidence="2 3">
    <name type="scientific">Olleya marilimosa</name>
    <dbReference type="NCBI Taxonomy" id="272164"/>
    <lineage>
        <taxon>Bacteria</taxon>
        <taxon>Pseudomonadati</taxon>
        <taxon>Bacteroidota</taxon>
        <taxon>Flavobacteriia</taxon>
        <taxon>Flavobacteriales</taxon>
        <taxon>Flavobacteriaceae</taxon>
    </lineage>
</organism>
<evidence type="ECO:0008006" key="4">
    <source>
        <dbReference type="Google" id="ProtNLM"/>
    </source>
</evidence>
<keyword evidence="3" id="KW-1185">Reference proteome</keyword>